<proteinExistence type="predicted"/>
<dbReference type="EMBL" id="GBXM01040863">
    <property type="protein sequence ID" value="JAH67714.1"/>
    <property type="molecule type" value="Transcribed_RNA"/>
</dbReference>
<accession>A0A0E9UPA7</accession>
<dbReference type="AlphaFoldDB" id="A0A0E9UPA7"/>
<sequence>MAAVDPSHRFYTTVATWVSRPPSL</sequence>
<protein>
    <submittedName>
        <fullName evidence="1">Uncharacterized protein</fullName>
    </submittedName>
</protein>
<name>A0A0E9UPA7_ANGAN</name>
<reference evidence="1" key="1">
    <citation type="submission" date="2014-11" db="EMBL/GenBank/DDBJ databases">
        <authorList>
            <person name="Amaro Gonzalez C."/>
        </authorList>
    </citation>
    <scope>NUCLEOTIDE SEQUENCE</scope>
</reference>
<evidence type="ECO:0000313" key="1">
    <source>
        <dbReference type="EMBL" id="JAH67714.1"/>
    </source>
</evidence>
<reference evidence="1" key="2">
    <citation type="journal article" date="2015" name="Fish Shellfish Immunol.">
        <title>Early steps in the European eel (Anguilla anguilla)-Vibrio vulnificus interaction in the gills: Role of the RtxA13 toxin.</title>
        <authorList>
            <person name="Callol A."/>
            <person name="Pajuelo D."/>
            <person name="Ebbesson L."/>
            <person name="Teles M."/>
            <person name="MacKenzie S."/>
            <person name="Amaro C."/>
        </authorList>
    </citation>
    <scope>NUCLEOTIDE SEQUENCE</scope>
</reference>
<organism evidence="1">
    <name type="scientific">Anguilla anguilla</name>
    <name type="common">European freshwater eel</name>
    <name type="synonym">Muraena anguilla</name>
    <dbReference type="NCBI Taxonomy" id="7936"/>
    <lineage>
        <taxon>Eukaryota</taxon>
        <taxon>Metazoa</taxon>
        <taxon>Chordata</taxon>
        <taxon>Craniata</taxon>
        <taxon>Vertebrata</taxon>
        <taxon>Euteleostomi</taxon>
        <taxon>Actinopterygii</taxon>
        <taxon>Neopterygii</taxon>
        <taxon>Teleostei</taxon>
        <taxon>Anguilliformes</taxon>
        <taxon>Anguillidae</taxon>
        <taxon>Anguilla</taxon>
    </lineage>
</organism>